<evidence type="ECO:0008006" key="7">
    <source>
        <dbReference type="Google" id="ProtNLM"/>
    </source>
</evidence>
<protein>
    <recommendedName>
        <fullName evidence="7">BAR domain-containing protein</fullName>
    </recommendedName>
</protein>
<dbReference type="RefSeq" id="XP_004993089.1">
    <property type="nucleotide sequence ID" value="XM_004993032.1"/>
</dbReference>
<dbReference type="SUPFAM" id="SSF103657">
    <property type="entry name" value="BAR/IMD domain-like"/>
    <property type="match status" value="1"/>
</dbReference>
<evidence type="ECO:0000259" key="4">
    <source>
        <dbReference type="PROSITE" id="PS51021"/>
    </source>
</evidence>
<dbReference type="InterPro" id="IPR004148">
    <property type="entry name" value="BAR_dom"/>
</dbReference>
<dbReference type="CDD" id="cd11802">
    <property type="entry name" value="SH3_Endophilin_B"/>
    <property type="match status" value="1"/>
</dbReference>
<feature type="domain" description="SH3" evidence="3">
    <location>
        <begin position="273"/>
        <end position="333"/>
    </location>
</feature>
<dbReference type="OrthoDB" id="14167at2759"/>
<dbReference type="Pfam" id="PF03114">
    <property type="entry name" value="BAR"/>
    <property type="match status" value="1"/>
</dbReference>
<feature type="domain" description="BAR" evidence="4">
    <location>
        <begin position="16"/>
        <end position="249"/>
    </location>
</feature>
<evidence type="ECO:0000313" key="5">
    <source>
        <dbReference type="EMBL" id="EGD74189.1"/>
    </source>
</evidence>
<sequence>MDKIASRFARAKQYTGEKFGRAEKTEYDEDFTALANKTDAMKTQTEKMLKATSAYLQPNPSRRFEASVYARLKRPSRAHINELEALGNSFLEAADAVGTDTQYGAALQRAGEAEVSVGARFTELTRDVQSQFVEPLKQFVQSDLKRAAAERRALNSLRLDLDAAKSRVKKASPEKQQQAEAELMTKQTVFDDKYESVKLILENTDKKNEEHASRLLSLIKSQQRYFEEAAKELADLASAFEQDMGIAQATPPSTSADPNMAPLDDTSLDSEPPVGMTAKALANRNAESEEELTITADEVLLVFPNDASVPEDWIMAERGGKRGRVPKDCLELN</sequence>
<dbReference type="PROSITE" id="PS51021">
    <property type="entry name" value="BAR"/>
    <property type="match status" value="1"/>
</dbReference>
<dbReference type="SMART" id="SM00326">
    <property type="entry name" value="SH3"/>
    <property type="match status" value="1"/>
</dbReference>
<dbReference type="KEGG" id="sre:PTSG_06199"/>
<organism evidence="6">
    <name type="scientific">Salpingoeca rosetta (strain ATCC 50818 / BSB-021)</name>
    <dbReference type="NCBI Taxonomy" id="946362"/>
    <lineage>
        <taxon>Eukaryota</taxon>
        <taxon>Choanoflagellata</taxon>
        <taxon>Craspedida</taxon>
        <taxon>Salpingoecidae</taxon>
        <taxon>Salpingoeca</taxon>
    </lineage>
</organism>
<dbReference type="SMART" id="SM00721">
    <property type="entry name" value="BAR"/>
    <property type="match status" value="1"/>
</dbReference>
<dbReference type="Gene3D" id="2.30.30.40">
    <property type="entry name" value="SH3 Domains"/>
    <property type="match status" value="1"/>
</dbReference>
<proteinExistence type="predicted"/>
<dbReference type="eggNOG" id="KOG3725">
    <property type="taxonomic scope" value="Eukaryota"/>
</dbReference>
<dbReference type="InterPro" id="IPR001452">
    <property type="entry name" value="SH3_domain"/>
</dbReference>
<reference evidence="5" key="1">
    <citation type="submission" date="2009-08" db="EMBL/GenBank/DDBJ databases">
        <title>Annotation of Salpingoeca rosetta.</title>
        <authorList>
            <consortium name="The Broad Institute Genome Sequencing Platform"/>
            <person name="Russ C."/>
            <person name="Cuomo C."/>
            <person name="Burger G."/>
            <person name="Gray M.W."/>
            <person name="Holland P.W.H."/>
            <person name="King N."/>
            <person name="Lang F.B.F."/>
            <person name="Roger A.J."/>
            <person name="Ruiz-Trillo I."/>
            <person name="Young S.K."/>
            <person name="Zeng Q."/>
            <person name="Gargeya S."/>
            <person name="Alvarado L."/>
            <person name="Berlin A."/>
            <person name="Chapman S.B."/>
            <person name="Chen Z."/>
            <person name="Freedman E."/>
            <person name="Gellesch M."/>
            <person name="Goldberg J."/>
            <person name="Griggs A."/>
            <person name="Gujja S."/>
            <person name="Heilman E."/>
            <person name="Heiman D."/>
            <person name="Howarth C."/>
            <person name="Mehta T."/>
            <person name="Neiman D."/>
            <person name="Pearson M."/>
            <person name="Roberts A."/>
            <person name="Saif S."/>
            <person name="Shea T."/>
            <person name="Shenoy N."/>
            <person name="Sisk P."/>
            <person name="Stolte C."/>
            <person name="Sykes S."/>
            <person name="White J."/>
            <person name="Yandava C."/>
            <person name="Haas B."/>
            <person name="Nusbaum C."/>
            <person name="Birren B."/>
        </authorList>
    </citation>
    <scope>NUCLEOTIDE SEQUENCE [LARGE SCALE GENOMIC DNA]</scope>
    <source>
        <strain evidence="5">ATCC 50818</strain>
    </source>
</reference>
<name>F2UC82_SALR5</name>
<dbReference type="AlphaFoldDB" id="F2UC82"/>
<dbReference type="SUPFAM" id="SSF50044">
    <property type="entry name" value="SH3-domain"/>
    <property type="match status" value="1"/>
</dbReference>
<keyword evidence="1 2" id="KW-0728">SH3 domain</keyword>
<dbReference type="Pfam" id="PF07653">
    <property type="entry name" value="SH3_2"/>
    <property type="match status" value="1"/>
</dbReference>
<dbReference type="Gene3D" id="1.20.1270.60">
    <property type="entry name" value="Arfaptin homology (AH) domain/BAR domain"/>
    <property type="match status" value="1"/>
</dbReference>
<accession>F2UC82</accession>
<dbReference type="OMA" id="DWIMAER"/>
<gene>
    <name evidence="5" type="ORF">PTSG_06199</name>
</gene>
<dbReference type="InterPro" id="IPR027267">
    <property type="entry name" value="AH/BAR_dom_sf"/>
</dbReference>
<evidence type="ECO:0000256" key="2">
    <source>
        <dbReference type="PROSITE-ProRule" id="PRU00192"/>
    </source>
</evidence>
<dbReference type="PROSITE" id="PS50002">
    <property type="entry name" value="SH3"/>
    <property type="match status" value="1"/>
</dbReference>
<evidence type="ECO:0000259" key="3">
    <source>
        <dbReference type="PROSITE" id="PS50002"/>
    </source>
</evidence>
<evidence type="ECO:0000256" key="1">
    <source>
        <dbReference type="ARBA" id="ARBA00022443"/>
    </source>
</evidence>
<dbReference type="FunCoup" id="F2UC82">
    <property type="interactions" value="1461"/>
</dbReference>
<dbReference type="Proteomes" id="UP000007799">
    <property type="component" value="Unassembled WGS sequence"/>
</dbReference>
<evidence type="ECO:0000313" key="6">
    <source>
        <dbReference type="Proteomes" id="UP000007799"/>
    </source>
</evidence>
<dbReference type="GO" id="GO:0005737">
    <property type="term" value="C:cytoplasm"/>
    <property type="evidence" value="ECO:0007669"/>
    <property type="project" value="InterPro"/>
</dbReference>
<keyword evidence="6" id="KW-1185">Reference proteome</keyword>
<dbReference type="GeneID" id="16073662"/>
<dbReference type="InParanoid" id="F2UC82"/>
<dbReference type="STRING" id="946362.F2UC82"/>
<dbReference type="InterPro" id="IPR036028">
    <property type="entry name" value="SH3-like_dom_sf"/>
</dbReference>
<dbReference type="EMBL" id="GL832968">
    <property type="protein sequence ID" value="EGD74189.1"/>
    <property type="molecule type" value="Genomic_DNA"/>
</dbReference>